<dbReference type="RefSeq" id="XP_012942850.1">
    <property type="nucleotide sequence ID" value="XM_013087396.1"/>
</dbReference>
<evidence type="ECO:0000256" key="1">
    <source>
        <dbReference type="ARBA" id="ARBA00023157"/>
    </source>
</evidence>
<evidence type="ECO:0000313" key="3">
    <source>
        <dbReference type="Proteomes" id="UP000694888"/>
    </source>
</evidence>
<evidence type="ECO:0000313" key="4">
    <source>
        <dbReference type="RefSeq" id="XP_012942850.1"/>
    </source>
</evidence>
<organism evidence="3 4">
    <name type="scientific">Aplysia californica</name>
    <name type="common">California sea hare</name>
    <dbReference type="NCBI Taxonomy" id="6500"/>
    <lineage>
        <taxon>Eukaryota</taxon>
        <taxon>Metazoa</taxon>
        <taxon>Spiralia</taxon>
        <taxon>Lophotrochozoa</taxon>
        <taxon>Mollusca</taxon>
        <taxon>Gastropoda</taxon>
        <taxon>Heterobranchia</taxon>
        <taxon>Euthyneura</taxon>
        <taxon>Tectipleura</taxon>
        <taxon>Aplysiida</taxon>
        <taxon>Aplysioidea</taxon>
        <taxon>Aplysiidae</taxon>
        <taxon>Aplysia</taxon>
    </lineage>
</organism>
<dbReference type="InterPro" id="IPR043504">
    <property type="entry name" value="Peptidase_S1_PA_chymotrypsin"/>
</dbReference>
<dbReference type="SMART" id="SM00020">
    <property type="entry name" value="Tryp_SPc"/>
    <property type="match status" value="1"/>
</dbReference>
<protein>
    <submittedName>
        <fullName evidence="4">Chymotrypsin-like elastase family member 2A</fullName>
    </submittedName>
</protein>
<keyword evidence="1" id="KW-1015">Disulfide bond</keyword>
<dbReference type="Proteomes" id="UP000694888">
    <property type="component" value="Unplaced"/>
</dbReference>
<dbReference type="Pfam" id="PF00089">
    <property type="entry name" value="Trypsin"/>
    <property type="match status" value="1"/>
</dbReference>
<accession>A0ABM1A8H0</accession>
<evidence type="ECO:0000259" key="2">
    <source>
        <dbReference type="PROSITE" id="PS50240"/>
    </source>
</evidence>
<dbReference type="GeneID" id="101864015"/>
<dbReference type="PRINTS" id="PR00722">
    <property type="entry name" value="CHYMOTRYPSIN"/>
</dbReference>
<name>A0ABM1A8H0_APLCA</name>
<keyword evidence="3" id="KW-1185">Reference proteome</keyword>
<dbReference type="PROSITE" id="PS50240">
    <property type="entry name" value="TRYPSIN_DOM"/>
    <property type="match status" value="1"/>
</dbReference>
<dbReference type="CDD" id="cd00190">
    <property type="entry name" value="Tryp_SPc"/>
    <property type="match status" value="1"/>
</dbReference>
<dbReference type="InterPro" id="IPR009003">
    <property type="entry name" value="Peptidase_S1_PA"/>
</dbReference>
<feature type="domain" description="Peptidase S1" evidence="2">
    <location>
        <begin position="83"/>
        <end position="320"/>
    </location>
</feature>
<dbReference type="PANTHER" id="PTHR24252">
    <property type="entry name" value="ACROSIN-RELATED"/>
    <property type="match status" value="1"/>
</dbReference>
<proteinExistence type="predicted"/>
<dbReference type="Gene3D" id="2.40.10.10">
    <property type="entry name" value="Trypsin-like serine proteases"/>
    <property type="match status" value="1"/>
</dbReference>
<dbReference type="PANTHER" id="PTHR24252:SF7">
    <property type="entry name" value="HYALIN"/>
    <property type="match status" value="1"/>
</dbReference>
<dbReference type="SUPFAM" id="SSF50494">
    <property type="entry name" value="Trypsin-like serine proteases"/>
    <property type="match status" value="1"/>
</dbReference>
<reference evidence="4" key="1">
    <citation type="submission" date="2025-08" db="UniProtKB">
        <authorList>
            <consortium name="RefSeq"/>
        </authorList>
    </citation>
    <scope>IDENTIFICATION</scope>
</reference>
<dbReference type="InterPro" id="IPR001254">
    <property type="entry name" value="Trypsin_dom"/>
</dbReference>
<sequence length="320" mass="33995">MLHKDPRDTCCLFGGRCRRGCTVSEVQFGVQTDCRGTATPRCCINAGPARPAAVTTTTARPPPLSVAQRQGQCGANPVIQPRVVGGAPVSPGNWPWMVRFVFTTNAPQGTCAGVLVDDDTVITVAHCVVGVQPSQMRVFVGDVNVAAFDPDEELVNVLSVELNGNYRRGVRGNDFAVVKLTRRITFTNNKLPACLPDPATPVNLGAQCFVAGWGVDETGQVSQVLRAARVQQMDTTVCSAILSAVSGNPTSTVVPQDVLCTDPTQTQAGACLYDDGGMLACPDRNGRYTLEGLVSEYSCGNVPTVYTRVSNYTEAILARL</sequence>
<gene>
    <name evidence="4" type="primary">LOC101864015</name>
</gene>
<dbReference type="InterPro" id="IPR001314">
    <property type="entry name" value="Peptidase_S1A"/>
</dbReference>